<organism evidence="1 2">
    <name type="scientific">Ehrlichia muris AS145</name>
    <dbReference type="NCBI Taxonomy" id="1423892"/>
    <lineage>
        <taxon>Bacteria</taxon>
        <taxon>Pseudomonadati</taxon>
        <taxon>Pseudomonadota</taxon>
        <taxon>Alphaproteobacteria</taxon>
        <taxon>Rickettsiales</taxon>
        <taxon>Anaplasmataceae</taxon>
        <taxon>Ehrlichia</taxon>
    </lineage>
</organism>
<sequence>MKYVNDIRESESNGVDISLVTHYRDITNVQELHLKSLNKLLFKVIGKSLVSFSNTILIK</sequence>
<accession>V9R9Z7</accession>
<dbReference type="KEGG" id="emr:EMUR_01810"/>
<evidence type="ECO:0000313" key="1">
    <source>
        <dbReference type="EMBL" id="AHC39696.1"/>
    </source>
</evidence>
<proteinExistence type="predicted"/>
<dbReference type="EMBL" id="CP006917">
    <property type="protein sequence ID" value="AHC39696.1"/>
    <property type="molecule type" value="Genomic_DNA"/>
</dbReference>
<name>V9R9Z7_9RICK</name>
<dbReference type="AlphaFoldDB" id="V9R9Z7"/>
<keyword evidence="2" id="KW-1185">Reference proteome</keyword>
<gene>
    <name evidence="1" type="ORF">EMUR_01810</name>
</gene>
<evidence type="ECO:0000313" key="2">
    <source>
        <dbReference type="Proteomes" id="UP000018689"/>
    </source>
</evidence>
<dbReference type="PATRIC" id="fig|1423892.3.peg.368"/>
<dbReference type="Proteomes" id="UP000018689">
    <property type="component" value="Chromosome"/>
</dbReference>
<reference evidence="1 2" key="1">
    <citation type="journal article" date="2014" name="Genome Announc.">
        <title>Complete Genome Sequence of Ehrlichia muris Strain AS145T, a Model Monocytotropic Ehrlichia Strain.</title>
        <authorList>
            <person name="Thirumalapura N.R."/>
            <person name="Qin X."/>
            <person name="Kuriakose J.A."/>
            <person name="Walker D.H."/>
        </authorList>
    </citation>
    <scope>NUCLEOTIDE SEQUENCE [LARGE SCALE GENOMIC DNA]</scope>
    <source>
        <strain evidence="2">AS154</strain>
    </source>
</reference>
<protein>
    <submittedName>
        <fullName evidence="1">Uncharacterized protein</fullName>
    </submittedName>
</protein>
<dbReference type="HOGENOM" id="CLU_2953101_0_0_5"/>
<dbReference type="STRING" id="1423892.EMUR_01810"/>